<dbReference type="Pfam" id="PF12412">
    <property type="entry name" value="DUF3667"/>
    <property type="match status" value="1"/>
</dbReference>
<keyword evidence="1" id="KW-0812">Transmembrane</keyword>
<accession>A0A7W5BB63</accession>
<protein>
    <recommendedName>
        <fullName evidence="4">DUF3667 domain-containing protein</fullName>
    </recommendedName>
</protein>
<dbReference type="EMBL" id="JACHXD010000007">
    <property type="protein sequence ID" value="MBB3119911.1"/>
    <property type="molecule type" value="Genomic_DNA"/>
</dbReference>
<evidence type="ECO:0000256" key="1">
    <source>
        <dbReference type="SAM" id="Phobius"/>
    </source>
</evidence>
<dbReference type="AlphaFoldDB" id="A0A7W5BB63"/>
<feature type="transmembrane region" description="Helical" evidence="1">
    <location>
        <begin position="209"/>
        <end position="228"/>
    </location>
</feature>
<evidence type="ECO:0008006" key="4">
    <source>
        <dbReference type="Google" id="ProtNLM"/>
    </source>
</evidence>
<feature type="transmembrane region" description="Helical" evidence="1">
    <location>
        <begin position="98"/>
        <end position="117"/>
    </location>
</feature>
<dbReference type="Proteomes" id="UP000541535">
    <property type="component" value="Unassembled WGS sequence"/>
</dbReference>
<gene>
    <name evidence="2" type="ORF">FHS03_002966</name>
</gene>
<keyword evidence="1" id="KW-1133">Transmembrane helix</keyword>
<proteinExistence type="predicted"/>
<sequence length="339" mass="37192">MKPRLHSVPTGPAAGPVHDPHCRSCGTAVIGKFCHHCSEAVHAHPPSVGEFAHEFIGHYVALEGKLWRTLKLLILRPGQLTTEFLHGRRVPFLEPLRLYLTLSLVFFALIKICGITLPQLTLAPDSVGMSYERTIHIGGSGKGREAVTTASATMYDKAGDAPEVRNGIAAVLSQLARVNTHWADNVRHFFDEPAQRRAERLNQGFRSNLPYMLIGALPLFALYLKLLYLRSGRRYGEHVLFAMHANAFALLAASVMIVLPGTAMWLLVANAVQPAALADYVQLLPLLALIVYLPLAMQRVYGGHWLATIARWLLLIGLHLTMIVALTMAAEFIGIAAHG</sequence>
<comment type="caution">
    <text evidence="2">The sequence shown here is derived from an EMBL/GenBank/DDBJ whole genome shotgun (WGS) entry which is preliminary data.</text>
</comment>
<dbReference type="InterPro" id="IPR022134">
    <property type="entry name" value="DUF3667"/>
</dbReference>
<organism evidence="2 3">
    <name type="scientific">Pseudoduganella violacea</name>
    <dbReference type="NCBI Taxonomy" id="1715466"/>
    <lineage>
        <taxon>Bacteria</taxon>
        <taxon>Pseudomonadati</taxon>
        <taxon>Pseudomonadota</taxon>
        <taxon>Betaproteobacteria</taxon>
        <taxon>Burkholderiales</taxon>
        <taxon>Oxalobacteraceae</taxon>
        <taxon>Telluria group</taxon>
        <taxon>Pseudoduganella</taxon>
    </lineage>
</organism>
<evidence type="ECO:0000313" key="2">
    <source>
        <dbReference type="EMBL" id="MBB3119911.1"/>
    </source>
</evidence>
<keyword evidence="1" id="KW-0472">Membrane</keyword>
<keyword evidence="3" id="KW-1185">Reference proteome</keyword>
<name>A0A7W5BB63_9BURK</name>
<feature type="transmembrane region" description="Helical" evidence="1">
    <location>
        <begin position="313"/>
        <end position="337"/>
    </location>
</feature>
<reference evidence="2 3" key="1">
    <citation type="submission" date="2020-08" db="EMBL/GenBank/DDBJ databases">
        <title>Genomic Encyclopedia of Type Strains, Phase III (KMG-III): the genomes of soil and plant-associated and newly described type strains.</title>
        <authorList>
            <person name="Whitman W."/>
        </authorList>
    </citation>
    <scope>NUCLEOTIDE SEQUENCE [LARGE SCALE GENOMIC DNA]</scope>
    <source>
        <strain evidence="2 3">CECT 8897</strain>
    </source>
</reference>
<evidence type="ECO:0000313" key="3">
    <source>
        <dbReference type="Proteomes" id="UP000541535"/>
    </source>
</evidence>
<dbReference type="RefSeq" id="WP_221208146.1">
    <property type="nucleotide sequence ID" value="NZ_JACHXD010000007.1"/>
</dbReference>
<feature type="transmembrane region" description="Helical" evidence="1">
    <location>
        <begin position="240"/>
        <end position="268"/>
    </location>
</feature>
<feature type="transmembrane region" description="Helical" evidence="1">
    <location>
        <begin position="280"/>
        <end position="301"/>
    </location>
</feature>